<proteinExistence type="predicted"/>
<dbReference type="RefSeq" id="WP_209530906.1">
    <property type="nucleotide sequence ID" value="NZ_JAEEGA010000014.1"/>
</dbReference>
<organism evidence="1 2">
    <name type="scientific">Vagococcus allomyrinae</name>
    <dbReference type="NCBI Taxonomy" id="2794353"/>
    <lineage>
        <taxon>Bacteria</taxon>
        <taxon>Bacillati</taxon>
        <taxon>Bacillota</taxon>
        <taxon>Bacilli</taxon>
        <taxon>Lactobacillales</taxon>
        <taxon>Enterococcaceae</taxon>
        <taxon>Vagococcus</taxon>
    </lineage>
</organism>
<evidence type="ECO:0000313" key="2">
    <source>
        <dbReference type="Proteomes" id="UP000674938"/>
    </source>
</evidence>
<dbReference type="AlphaFoldDB" id="A0A940PBI5"/>
<keyword evidence="2" id="KW-1185">Reference proteome</keyword>
<accession>A0A940PBI5</accession>
<gene>
    <name evidence="1" type="ORF">I6N95_18935</name>
</gene>
<comment type="caution">
    <text evidence="1">The sequence shown here is derived from an EMBL/GenBank/DDBJ whole genome shotgun (WGS) entry which is preliminary data.</text>
</comment>
<sequence>MFRPVQNNASEVGIEFVPDTKVTFYFKGDLVSGIVVKQMTNSAIVSINETTDNKDIMFQTNGNMVVSYDDLSVKN</sequence>
<reference evidence="1" key="1">
    <citation type="submission" date="2020-12" db="EMBL/GenBank/DDBJ databases">
        <title>Vagococcus allomyrinae sp. nov. and Enterococcus lavae sp. nov., isolated from the larvae of Allomyrina dichotoma.</title>
        <authorList>
            <person name="Lee S.D."/>
        </authorList>
    </citation>
    <scope>NUCLEOTIDE SEQUENCE</scope>
    <source>
        <strain evidence="1">BWB3-3</strain>
    </source>
</reference>
<evidence type="ECO:0000313" key="1">
    <source>
        <dbReference type="EMBL" id="MBP1043096.1"/>
    </source>
</evidence>
<dbReference type="Proteomes" id="UP000674938">
    <property type="component" value="Unassembled WGS sequence"/>
</dbReference>
<protein>
    <submittedName>
        <fullName evidence="1">Uncharacterized protein</fullName>
    </submittedName>
</protein>
<name>A0A940PBI5_9ENTE</name>
<dbReference type="EMBL" id="JAEEGA010000014">
    <property type="protein sequence ID" value="MBP1043096.1"/>
    <property type="molecule type" value="Genomic_DNA"/>
</dbReference>